<dbReference type="GO" id="GO:0003779">
    <property type="term" value="F:actin binding"/>
    <property type="evidence" value="ECO:0007669"/>
    <property type="project" value="UniProtKB-KW"/>
</dbReference>
<dbReference type="Pfam" id="PF16474">
    <property type="entry name" value="KIND"/>
    <property type="match status" value="1"/>
</dbReference>
<comment type="similarity">
    <text evidence="4">Belongs to the spire family.</text>
</comment>
<dbReference type="GO" id="GO:0045010">
    <property type="term" value="P:actin nucleation"/>
    <property type="evidence" value="ECO:0007669"/>
    <property type="project" value="InterPro"/>
</dbReference>
<evidence type="ECO:0000313" key="16">
    <source>
        <dbReference type="Proteomes" id="UP000324832"/>
    </source>
</evidence>
<evidence type="ECO:0000256" key="10">
    <source>
        <dbReference type="ARBA" id="ARBA00023136"/>
    </source>
</evidence>
<dbReference type="GO" id="GO:0030041">
    <property type="term" value="P:actin filament polymerization"/>
    <property type="evidence" value="ECO:0007669"/>
    <property type="project" value="TreeGrafter"/>
</dbReference>
<dbReference type="PROSITE" id="PS51377">
    <property type="entry name" value="KIND"/>
    <property type="match status" value="1"/>
</dbReference>
<name>A0A5E4QVG8_9NEOP</name>
<feature type="domain" description="KIND" evidence="14">
    <location>
        <begin position="15"/>
        <end position="90"/>
    </location>
</feature>
<protein>
    <recommendedName>
        <fullName evidence="14">KIND domain-containing protein</fullName>
    </recommendedName>
</protein>
<dbReference type="GO" id="GO:0048193">
    <property type="term" value="P:Golgi vesicle transport"/>
    <property type="evidence" value="ECO:0007669"/>
    <property type="project" value="TreeGrafter"/>
</dbReference>
<keyword evidence="6" id="KW-1003">Cell membrane</keyword>
<keyword evidence="7" id="KW-0963">Cytoplasm</keyword>
<dbReference type="AlphaFoldDB" id="A0A5E4QVG8"/>
<keyword evidence="13" id="KW-0968">Cytoplasmic vesicle</keyword>
<dbReference type="GO" id="GO:0040038">
    <property type="term" value="P:polar body extrusion after meiotic divisions"/>
    <property type="evidence" value="ECO:0007669"/>
    <property type="project" value="TreeGrafter"/>
</dbReference>
<evidence type="ECO:0000256" key="1">
    <source>
        <dbReference type="ARBA" id="ARBA00004180"/>
    </source>
</evidence>
<reference evidence="15 16" key="1">
    <citation type="submission" date="2017-07" db="EMBL/GenBank/DDBJ databases">
        <authorList>
            <person name="Talla V."/>
            <person name="Backstrom N."/>
        </authorList>
    </citation>
    <scope>NUCLEOTIDE SEQUENCE [LARGE SCALE GENOMIC DNA]</scope>
</reference>
<keyword evidence="10" id="KW-0472">Membrane</keyword>
<comment type="subcellular location">
    <subcellularLocation>
        <location evidence="3">Cell membrane</location>
        <topology evidence="3">Peripheral membrane protein</topology>
        <orientation evidence="3">Cytoplasmic side</orientation>
    </subcellularLocation>
    <subcellularLocation>
        <location evidence="2">Cytoplasm</location>
        <location evidence="2">Cytoskeleton</location>
    </subcellularLocation>
    <subcellularLocation>
        <location evidence="1">Cytoplasmic vesicle membrane</location>
        <topology evidence="1">Peripheral membrane protein</topology>
        <orientation evidence="1">Cytoplasmic side</orientation>
    </subcellularLocation>
</comment>
<dbReference type="PANTHER" id="PTHR21345:SF3">
    <property type="entry name" value="PROTEIN SPIRE"/>
    <property type="match status" value="1"/>
</dbReference>
<evidence type="ECO:0000256" key="6">
    <source>
        <dbReference type="ARBA" id="ARBA00022475"/>
    </source>
</evidence>
<dbReference type="GO" id="GO:0036089">
    <property type="term" value="P:cleavage furrow formation"/>
    <property type="evidence" value="ECO:0007669"/>
    <property type="project" value="TreeGrafter"/>
</dbReference>
<keyword evidence="11" id="KW-0009">Actin-binding</keyword>
<dbReference type="Gene3D" id="1.10.510.10">
    <property type="entry name" value="Transferase(Phosphotransferase) domain 1"/>
    <property type="match status" value="1"/>
</dbReference>
<sequence>MLRERACAADSRGCVSLQQVLAAFSAGVTEQHAWALLYQAARCFQREWTACGGGGSALRLPLTADHLLLHRDGDVHADSLRPTLASGLCG</sequence>
<dbReference type="GO" id="GO:0051639">
    <property type="term" value="P:actin filament network formation"/>
    <property type="evidence" value="ECO:0007669"/>
    <property type="project" value="TreeGrafter"/>
</dbReference>
<dbReference type="GO" id="GO:0015031">
    <property type="term" value="P:protein transport"/>
    <property type="evidence" value="ECO:0007669"/>
    <property type="project" value="UniProtKB-KW"/>
</dbReference>
<organism evidence="15 16">
    <name type="scientific">Leptidea sinapis</name>
    <dbReference type="NCBI Taxonomy" id="189913"/>
    <lineage>
        <taxon>Eukaryota</taxon>
        <taxon>Metazoa</taxon>
        <taxon>Ecdysozoa</taxon>
        <taxon>Arthropoda</taxon>
        <taxon>Hexapoda</taxon>
        <taxon>Insecta</taxon>
        <taxon>Pterygota</taxon>
        <taxon>Neoptera</taxon>
        <taxon>Endopterygota</taxon>
        <taxon>Lepidoptera</taxon>
        <taxon>Glossata</taxon>
        <taxon>Ditrysia</taxon>
        <taxon>Papilionoidea</taxon>
        <taxon>Pieridae</taxon>
        <taxon>Dismorphiinae</taxon>
        <taxon>Leptidea</taxon>
    </lineage>
</organism>
<evidence type="ECO:0000256" key="3">
    <source>
        <dbReference type="ARBA" id="ARBA00004413"/>
    </source>
</evidence>
<dbReference type="GO" id="GO:0005856">
    <property type="term" value="C:cytoskeleton"/>
    <property type="evidence" value="ECO:0007669"/>
    <property type="project" value="UniProtKB-SubCell"/>
</dbReference>
<evidence type="ECO:0000256" key="5">
    <source>
        <dbReference type="ARBA" id="ARBA00022448"/>
    </source>
</evidence>
<evidence type="ECO:0000256" key="4">
    <source>
        <dbReference type="ARBA" id="ARBA00010956"/>
    </source>
</evidence>
<keyword evidence="8" id="KW-0677">Repeat</keyword>
<proteinExistence type="inferred from homology"/>
<dbReference type="GO" id="GO:0005886">
    <property type="term" value="C:plasma membrane"/>
    <property type="evidence" value="ECO:0007669"/>
    <property type="project" value="UniProtKB-SubCell"/>
</dbReference>
<dbReference type="GO" id="GO:0008017">
    <property type="term" value="F:microtubule binding"/>
    <property type="evidence" value="ECO:0007669"/>
    <property type="project" value="TreeGrafter"/>
</dbReference>
<evidence type="ECO:0000259" key="14">
    <source>
        <dbReference type="PROSITE" id="PS51377"/>
    </source>
</evidence>
<accession>A0A5E4QVG8</accession>
<dbReference type="Proteomes" id="UP000324832">
    <property type="component" value="Unassembled WGS sequence"/>
</dbReference>
<evidence type="ECO:0000256" key="7">
    <source>
        <dbReference type="ARBA" id="ARBA00022490"/>
    </source>
</evidence>
<dbReference type="PANTHER" id="PTHR21345">
    <property type="entry name" value="SPIRE"/>
    <property type="match status" value="1"/>
</dbReference>
<dbReference type="InterPro" id="IPR029901">
    <property type="entry name" value="Spire"/>
</dbReference>
<evidence type="ECO:0000256" key="2">
    <source>
        <dbReference type="ARBA" id="ARBA00004245"/>
    </source>
</evidence>
<gene>
    <name evidence="15" type="ORF">LSINAPIS_LOCUS12285</name>
</gene>
<evidence type="ECO:0000256" key="8">
    <source>
        <dbReference type="ARBA" id="ARBA00022737"/>
    </source>
</evidence>
<evidence type="ECO:0000256" key="13">
    <source>
        <dbReference type="ARBA" id="ARBA00023329"/>
    </source>
</evidence>
<evidence type="ECO:0000313" key="15">
    <source>
        <dbReference type="EMBL" id="VVD01975.1"/>
    </source>
</evidence>
<dbReference type="GO" id="GO:0051295">
    <property type="term" value="P:establishment of meiotic spindle localization"/>
    <property type="evidence" value="ECO:0007669"/>
    <property type="project" value="TreeGrafter"/>
</dbReference>
<dbReference type="EMBL" id="FZQP02005666">
    <property type="protein sequence ID" value="VVD01975.1"/>
    <property type="molecule type" value="Genomic_DNA"/>
</dbReference>
<evidence type="ECO:0000256" key="12">
    <source>
        <dbReference type="ARBA" id="ARBA00023212"/>
    </source>
</evidence>
<dbReference type="GO" id="GO:0030659">
    <property type="term" value="C:cytoplasmic vesicle membrane"/>
    <property type="evidence" value="ECO:0007669"/>
    <property type="project" value="UniProtKB-SubCell"/>
</dbReference>
<keyword evidence="16" id="KW-1185">Reference proteome</keyword>
<dbReference type="GO" id="GO:0005938">
    <property type="term" value="C:cell cortex"/>
    <property type="evidence" value="ECO:0007669"/>
    <property type="project" value="TreeGrafter"/>
</dbReference>
<dbReference type="InterPro" id="IPR011019">
    <property type="entry name" value="KIND_dom"/>
</dbReference>
<keyword evidence="9" id="KW-0653">Protein transport</keyword>
<keyword evidence="12" id="KW-0206">Cytoskeleton</keyword>
<evidence type="ECO:0000256" key="9">
    <source>
        <dbReference type="ARBA" id="ARBA00022927"/>
    </source>
</evidence>
<keyword evidence="5" id="KW-0813">Transport</keyword>
<evidence type="ECO:0000256" key="11">
    <source>
        <dbReference type="ARBA" id="ARBA00023203"/>
    </source>
</evidence>